<dbReference type="EMBL" id="JABBWG010000010">
    <property type="protein sequence ID" value="KAG1819195.1"/>
    <property type="molecule type" value="Genomic_DNA"/>
</dbReference>
<evidence type="ECO:0000313" key="2">
    <source>
        <dbReference type="Proteomes" id="UP000807769"/>
    </source>
</evidence>
<accession>A0A9P7EF03</accession>
<feature type="non-terminal residue" evidence="1">
    <location>
        <position position="109"/>
    </location>
</feature>
<dbReference type="GeneID" id="64623111"/>
<dbReference type="AlphaFoldDB" id="A0A9P7EF03"/>
<keyword evidence="2" id="KW-1185">Reference proteome</keyword>
<name>A0A9P7EF03_9AGAM</name>
<proteinExistence type="predicted"/>
<comment type="caution">
    <text evidence="1">The sequence shown here is derived from an EMBL/GenBank/DDBJ whole genome shotgun (WGS) entry which is preliminary data.</text>
</comment>
<feature type="non-terminal residue" evidence="1">
    <location>
        <position position="1"/>
    </location>
</feature>
<dbReference type="RefSeq" id="XP_041194872.1">
    <property type="nucleotide sequence ID" value="XM_041329094.1"/>
</dbReference>
<evidence type="ECO:0000313" key="1">
    <source>
        <dbReference type="EMBL" id="KAG1819195.1"/>
    </source>
</evidence>
<dbReference type="OrthoDB" id="2142724at2759"/>
<organism evidence="1 2">
    <name type="scientific">Suillus subaureus</name>
    <dbReference type="NCBI Taxonomy" id="48587"/>
    <lineage>
        <taxon>Eukaryota</taxon>
        <taxon>Fungi</taxon>
        <taxon>Dikarya</taxon>
        <taxon>Basidiomycota</taxon>
        <taxon>Agaricomycotina</taxon>
        <taxon>Agaricomycetes</taxon>
        <taxon>Agaricomycetidae</taxon>
        <taxon>Boletales</taxon>
        <taxon>Suillineae</taxon>
        <taxon>Suillaceae</taxon>
        <taxon>Suillus</taxon>
    </lineage>
</organism>
<gene>
    <name evidence="1" type="ORF">BJ212DRAFT_1202344</name>
</gene>
<sequence>SLQTLLCTFLWLHFKRKCISAYALKQNEEKRAIFMNSIANIAPDPEMLMFSDEAAKDERTLIQCYGRSRIGMRCIQRKCFVQGKCYLILPILTLDGIITYDIIEGPVMS</sequence>
<protein>
    <submittedName>
        <fullName evidence="1">Uncharacterized protein</fullName>
    </submittedName>
</protein>
<reference evidence="1" key="1">
    <citation type="journal article" date="2020" name="New Phytol.">
        <title>Comparative genomics reveals dynamic genome evolution in host specialist ectomycorrhizal fungi.</title>
        <authorList>
            <person name="Lofgren L.A."/>
            <person name="Nguyen N.H."/>
            <person name="Vilgalys R."/>
            <person name="Ruytinx J."/>
            <person name="Liao H.L."/>
            <person name="Branco S."/>
            <person name="Kuo A."/>
            <person name="LaButti K."/>
            <person name="Lipzen A."/>
            <person name="Andreopoulos W."/>
            <person name="Pangilinan J."/>
            <person name="Riley R."/>
            <person name="Hundley H."/>
            <person name="Na H."/>
            <person name="Barry K."/>
            <person name="Grigoriev I.V."/>
            <person name="Stajich J.E."/>
            <person name="Kennedy P.G."/>
        </authorList>
    </citation>
    <scope>NUCLEOTIDE SEQUENCE</scope>
    <source>
        <strain evidence="1">MN1</strain>
    </source>
</reference>
<dbReference type="Proteomes" id="UP000807769">
    <property type="component" value="Unassembled WGS sequence"/>
</dbReference>